<dbReference type="Pfam" id="PF00498">
    <property type="entry name" value="FHA"/>
    <property type="match status" value="1"/>
</dbReference>
<name>A0AAV2RR07_MEGNR</name>
<protein>
    <recommendedName>
        <fullName evidence="2">FHA domain-containing protein</fullName>
    </recommendedName>
</protein>
<reference evidence="3 4" key="1">
    <citation type="submission" date="2024-05" db="EMBL/GenBank/DDBJ databases">
        <authorList>
            <person name="Wallberg A."/>
        </authorList>
    </citation>
    <scope>NUCLEOTIDE SEQUENCE [LARGE SCALE GENOMIC DNA]</scope>
</reference>
<dbReference type="InterPro" id="IPR008984">
    <property type="entry name" value="SMAD_FHA_dom_sf"/>
</dbReference>
<evidence type="ECO:0000256" key="1">
    <source>
        <dbReference type="SAM" id="MobiDB-lite"/>
    </source>
</evidence>
<feature type="domain" description="FHA" evidence="2">
    <location>
        <begin position="21"/>
        <end position="77"/>
    </location>
</feature>
<dbReference type="PANTHER" id="PTHR23308">
    <property type="entry name" value="NUCLEAR INHIBITOR OF PROTEIN PHOSPHATASE-1"/>
    <property type="match status" value="1"/>
</dbReference>
<evidence type="ECO:0000313" key="4">
    <source>
        <dbReference type="Proteomes" id="UP001497623"/>
    </source>
</evidence>
<feature type="non-terminal residue" evidence="3">
    <location>
        <position position="130"/>
    </location>
</feature>
<dbReference type="AlphaFoldDB" id="A0AAV2RR07"/>
<accession>A0AAV2RR07</accession>
<keyword evidence="4" id="KW-1185">Reference proteome</keyword>
<comment type="caution">
    <text evidence="3">The sequence shown here is derived from an EMBL/GenBank/DDBJ whole genome shotgun (WGS) entry which is preliminary data.</text>
</comment>
<dbReference type="EMBL" id="CAXKWB010030695">
    <property type="protein sequence ID" value="CAL4138214.1"/>
    <property type="molecule type" value="Genomic_DNA"/>
</dbReference>
<evidence type="ECO:0000313" key="3">
    <source>
        <dbReference type="EMBL" id="CAL4138214.1"/>
    </source>
</evidence>
<sequence length="130" mass="14948">MHIFTKPLNFHEKHIVRWHCRDASTRCDEPVCTGNAAVVEFKLGVLFVRESCAGRTVKPYILDLESANGTFLNNKRIEARRYYEMKEKDVVKFGYSSREYVLLHEGSKDDEAEEDAGVPDLSPVSLLRQK</sequence>
<feature type="region of interest" description="Disordered" evidence="1">
    <location>
        <begin position="106"/>
        <end position="130"/>
    </location>
</feature>
<dbReference type="InterPro" id="IPR050923">
    <property type="entry name" value="Cell_Proc_Reg/RNA_Proc"/>
</dbReference>
<dbReference type="PROSITE" id="PS50006">
    <property type="entry name" value="FHA_DOMAIN"/>
    <property type="match status" value="1"/>
</dbReference>
<dbReference type="Gene3D" id="2.60.200.20">
    <property type="match status" value="1"/>
</dbReference>
<dbReference type="Proteomes" id="UP001497623">
    <property type="component" value="Unassembled WGS sequence"/>
</dbReference>
<organism evidence="3 4">
    <name type="scientific">Meganyctiphanes norvegica</name>
    <name type="common">Northern krill</name>
    <name type="synonym">Thysanopoda norvegica</name>
    <dbReference type="NCBI Taxonomy" id="48144"/>
    <lineage>
        <taxon>Eukaryota</taxon>
        <taxon>Metazoa</taxon>
        <taxon>Ecdysozoa</taxon>
        <taxon>Arthropoda</taxon>
        <taxon>Crustacea</taxon>
        <taxon>Multicrustacea</taxon>
        <taxon>Malacostraca</taxon>
        <taxon>Eumalacostraca</taxon>
        <taxon>Eucarida</taxon>
        <taxon>Euphausiacea</taxon>
        <taxon>Euphausiidae</taxon>
        <taxon>Meganyctiphanes</taxon>
    </lineage>
</organism>
<evidence type="ECO:0000259" key="2">
    <source>
        <dbReference type="PROSITE" id="PS50006"/>
    </source>
</evidence>
<dbReference type="SUPFAM" id="SSF49879">
    <property type="entry name" value="SMAD/FHA domain"/>
    <property type="match status" value="1"/>
</dbReference>
<gene>
    <name evidence="3" type="ORF">MNOR_LOCUS28187</name>
</gene>
<proteinExistence type="predicted"/>
<dbReference type="InterPro" id="IPR000253">
    <property type="entry name" value="FHA_dom"/>
</dbReference>